<evidence type="ECO:0008006" key="4">
    <source>
        <dbReference type="Google" id="ProtNLM"/>
    </source>
</evidence>
<proteinExistence type="predicted"/>
<evidence type="ECO:0000313" key="2">
    <source>
        <dbReference type="EMBL" id="KAF2163510.1"/>
    </source>
</evidence>
<evidence type="ECO:0000313" key="3">
    <source>
        <dbReference type="Proteomes" id="UP000799537"/>
    </source>
</evidence>
<sequence>MLGVSSLLRAVYSGASPSNFLIADDNKNNHDYSADQTSSSSTPTLNATVTSIMDLLGGNMLNDTNTPSTPPLQPASMPGADHSAAKVASTSSSHTDESPETTSQTPLLFTLPAELRNRIYAFATSYPDKITIKTLQPLTQVSKQLRHEVLPTFHDHNTFILTSPGDLRD</sequence>
<dbReference type="GeneID" id="54566890"/>
<name>A0A6A6CBC2_ZASCE</name>
<organism evidence="2 3">
    <name type="scientific">Zasmidium cellare ATCC 36951</name>
    <dbReference type="NCBI Taxonomy" id="1080233"/>
    <lineage>
        <taxon>Eukaryota</taxon>
        <taxon>Fungi</taxon>
        <taxon>Dikarya</taxon>
        <taxon>Ascomycota</taxon>
        <taxon>Pezizomycotina</taxon>
        <taxon>Dothideomycetes</taxon>
        <taxon>Dothideomycetidae</taxon>
        <taxon>Mycosphaerellales</taxon>
        <taxon>Mycosphaerellaceae</taxon>
        <taxon>Zasmidium</taxon>
    </lineage>
</organism>
<protein>
    <recommendedName>
        <fullName evidence="4">F-box domain-containing protein</fullName>
    </recommendedName>
</protein>
<gene>
    <name evidence="2" type="ORF">M409DRAFT_57402</name>
</gene>
<dbReference type="InterPro" id="IPR038883">
    <property type="entry name" value="AN11006-like"/>
</dbReference>
<dbReference type="RefSeq" id="XP_033664399.1">
    <property type="nucleotide sequence ID" value="XM_033813618.1"/>
</dbReference>
<reference evidence="2" key="1">
    <citation type="journal article" date="2020" name="Stud. Mycol.">
        <title>101 Dothideomycetes genomes: a test case for predicting lifestyles and emergence of pathogens.</title>
        <authorList>
            <person name="Haridas S."/>
            <person name="Albert R."/>
            <person name="Binder M."/>
            <person name="Bloem J."/>
            <person name="Labutti K."/>
            <person name="Salamov A."/>
            <person name="Andreopoulos B."/>
            <person name="Baker S."/>
            <person name="Barry K."/>
            <person name="Bills G."/>
            <person name="Bluhm B."/>
            <person name="Cannon C."/>
            <person name="Castanera R."/>
            <person name="Culley D."/>
            <person name="Daum C."/>
            <person name="Ezra D."/>
            <person name="Gonzalez J."/>
            <person name="Henrissat B."/>
            <person name="Kuo A."/>
            <person name="Liang C."/>
            <person name="Lipzen A."/>
            <person name="Lutzoni F."/>
            <person name="Magnuson J."/>
            <person name="Mondo S."/>
            <person name="Nolan M."/>
            <person name="Ohm R."/>
            <person name="Pangilinan J."/>
            <person name="Park H.-J."/>
            <person name="Ramirez L."/>
            <person name="Alfaro M."/>
            <person name="Sun H."/>
            <person name="Tritt A."/>
            <person name="Yoshinaga Y."/>
            <person name="Zwiers L.-H."/>
            <person name="Turgeon B."/>
            <person name="Goodwin S."/>
            <person name="Spatafora J."/>
            <person name="Crous P."/>
            <person name="Grigoriev I."/>
        </authorList>
    </citation>
    <scope>NUCLEOTIDE SEQUENCE</scope>
    <source>
        <strain evidence="2">ATCC 36951</strain>
    </source>
</reference>
<dbReference type="EMBL" id="ML993608">
    <property type="protein sequence ID" value="KAF2163510.1"/>
    <property type="molecule type" value="Genomic_DNA"/>
</dbReference>
<dbReference type="AlphaFoldDB" id="A0A6A6CBC2"/>
<dbReference type="PANTHER" id="PTHR42085">
    <property type="entry name" value="F-BOX DOMAIN-CONTAINING PROTEIN"/>
    <property type="match status" value="1"/>
</dbReference>
<feature type="region of interest" description="Disordered" evidence="1">
    <location>
        <begin position="58"/>
        <end position="108"/>
    </location>
</feature>
<dbReference type="OrthoDB" id="3907732at2759"/>
<dbReference type="PANTHER" id="PTHR42085:SF1">
    <property type="entry name" value="F-BOX DOMAIN-CONTAINING PROTEIN"/>
    <property type="match status" value="1"/>
</dbReference>
<dbReference type="Proteomes" id="UP000799537">
    <property type="component" value="Unassembled WGS sequence"/>
</dbReference>
<keyword evidence="3" id="KW-1185">Reference proteome</keyword>
<accession>A0A6A6CBC2</accession>
<evidence type="ECO:0000256" key="1">
    <source>
        <dbReference type="SAM" id="MobiDB-lite"/>
    </source>
</evidence>